<accession>A0A932MM64</accession>
<protein>
    <submittedName>
        <fullName evidence="2">DUF4412 domain-containing protein</fullName>
    </submittedName>
</protein>
<keyword evidence="1" id="KW-0732">Signal</keyword>
<dbReference type="EMBL" id="JACPUR010000001">
    <property type="protein sequence ID" value="MBI3126222.1"/>
    <property type="molecule type" value="Genomic_DNA"/>
</dbReference>
<comment type="caution">
    <text evidence="2">The sequence shown here is derived from an EMBL/GenBank/DDBJ whole genome shotgun (WGS) entry which is preliminary data.</text>
</comment>
<dbReference type="Proteomes" id="UP000782312">
    <property type="component" value="Unassembled WGS sequence"/>
</dbReference>
<evidence type="ECO:0000256" key="1">
    <source>
        <dbReference type="SAM" id="SignalP"/>
    </source>
</evidence>
<reference evidence="2" key="1">
    <citation type="submission" date="2020-07" db="EMBL/GenBank/DDBJ databases">
        <title>Huge and variable diversity of episymbiotic CPR bacteria and DPANN archaea in groundwater ecosystems.</title>
        <authorList>
            <person name="He C.Y."/>
            <person name="Keren R."/>
            <person name="Whittaker M."/>
            <person name="Farag I.F."/>
            <person name="Doudna J."/>
            <person name="Cate J.H.D."/>
            <person name="Banfield J.F."/>
        </authorList>
    </citation>
    <scope>NUCLEOTIDE SEQUENCE</scope>
    <source>
        <strain evidence="2">NC_groundwater_763_Ag_S-0.2um_68_21</strain>
    </source>
</reference>
<organism evidence="2 3">
    <name type="scientific">Tectimicrobiota bacterium</name>
    <dbReference type="NCBI Taxonomy" id="2528274"/>
    <lineage>
        <taxon>Bacteria</taxon>
        <taxon>Pseudomonadati</taxon>
        <taxon>Nitrospinota/Tectimicrobiota group</taxon>
        <taxon>Candidatus Tectimicrobiota</taxon>
    </lineage>
</organism>
<name>A0A932MM64_UNCTE</name>
<gene>
    <name evidence="2" type="ORF">HYZ11_01285</name>
</gene>
<feature type="chain" id="PRO_5037342257" evidence="1">
    <location>
        <begin position="27"/>
        <end position="257"/>
    </location>
</feature>
<evidence type="ECO:0000313" key="2">
    <source>
        <dbReference type="EMBL" id="MBI3126222.1"/>
    </source>
</evidence>
<proteinExistence type="predicted"/>
<dbReference type="AlphaFoldDB" id="A0A932MM64"/>
<evidence type="ECO:0000313" key="3">
    <source>
        <dbReference type="Proteomes" id="UP000782312"/>
    </source>
</evidence>
<feature type="signal peptide" evidence="1">
    <location>
        <begin position="1"/>
        <end position="26"/>
    </location>
</feature>
<sequence>MRTAIAACAAWAWMVLSLAAAPPAGAGFLLTFSGASDSQTPARMSIEKEALRIEEGGNVAIYRRDKNLLWSLNSREKTYTELTHQQAEKVGKDMGKAMEGLREQMKDLSPEERKLMEGMMGEALKKHSAPSKVEYRKIASNARAGKWTCDRYEMLVDGRKKAETCFARAASIGVDPPEAQTLESFFAFMSKTAKQMGAVFGVFQGSEPPGIPVETVSFSEDKASERMEVQEIARKSFPGSLFEVPEGYRKEEMGPGR</sequence>